<dbReference type="InterPro" id="IPR004838">
    <property type="entry name" value="NHTrfase_class1_PyrdxlP-BS"/>
</dbReference>
<evidence type="ECO:0000259" key="2">
    <source>
        <dbReference type="Pfam" id="PF00155"/>
    </source>
</evidence>
<dbReference type="Gene3D" id="3.90.1150.10">
    <property type="entry name" value="Aspartate Aminotransferase, domain 1"/>
    <property type="match status" value="2"/>
</dbReference>
<name>A0ABS8N3F6_9CLOT</name>
<dbReference type="PANTHER" id="PTHR42691:SF1">
    <property type="entry name" value="ASPARTATE AMINOTRANSFERASE YHDR-RELATED"/>
    <property type="match status" value="1"/>
</dbReference>
<dbReference type="EMBL" id="JAJJPB010000004">
    <property type="protein sequence ID" value="MCC9294285.1"/>
    <property type="molecule type" value="Genomic_DNA"/>
</dbReference>
<dbReference type="Pfam" id="PF00155">
    <property type="entry name" value="Aminotran_1_2"/>
    <property type="match status" value="1"/>
</dbReference>
<dbReference type="PROSITE" id="PS00105">
    <property type="entry name" value="AA_TRANSFER_CLASS_1"/>
    <property type="match status" value="1"/>
</dbReference>
<dbReference type="SUPFAM" id="SSF53383">
    <property type="entry name" value="PLP-dependent transferases"/>
    <property type="match status" value="1"/>
</dbReference>
<dbReference type="PRINTS" id="PR00753">
    <property type="entry name" value="ACCSYNTHASE"/>
</dbReference>
<dbReference type="NCBIfam" id="NF005305">
    <property type="entry name" value="PRK06836.1"/>
    <property type="match status" value="1"/>
</dbReference>
<protein>
    <recommendedName>
        <fullName evidence="1">Aminotransferase</fullName>
        <ecNumber evidence="1">2.6.1.-</ecNumber>
    </recommendedName>
</protein>
<evidence type="ECO:0000313" key="3">
    <source>
        <dbReference type="EMBL" id="MCC9294285.1"/>
    </source>
</evidence>
<keyword evidence="1 3" id="KW-0032">Aminotransferase</keyword>
<comment type="cofactor">
    <cofactor evidence="1">
        <name>pyridoxal 5'-phosphate</name>
        <dbReference type="ChEBI" id="CHEBI:597326"/>
    </cofactor>
</comment>
<dbReference type="EC" id="2.6.1.-" evidence="1"/>
<feature type="domain" description="Aminotransferase class I/classII large" evidence="2">
    <location>
        <begin position="34"/>
        <end position="384"/>
    </location>
</feature>
<sequence>MISDKMKEYVSKSSIIRAMFEEGKKLSSIYGEENVFDFSLGNPNVKPPESIREAVYEILREEPPNLVHGYMNNSGYEDVRAKIAENINKKYNVKLTKNNLVMTCGAAGGLNIILKTLLNPGDEVIVFSPFFGEYENYVKNFDGRLVIIPSDSETFEPDLNELEDKVNSRTKAVIINSPNNPTGVVYSEELIKGMAEVLNRKQQKFNTSIYLISDEPYREIVYDGVEVPYILNYYRNSFVGYSYSKSLSLPGERIGYVVCSSDADDFDNIMQSLNVANRILGFVNAPSLFQRVIAKCVDSKVDVNIYKKNRDLLYNHLVKIGFSCVKPDGAFYLFPKSLIPDDVEFAQRAKKFNLLIVPGSSFKCPGYFRLSYCISYDKIEKSLDSFDKLGV</sequence>
<accession>A0ABS8N3F6</accession>
<dbReference type="Proteomes" id="UP001165422">
    <property type="component" value="Unassembled WGS sequence"/>
</dbReference>
<gene>
    <name evidence="3" type="ORF">LN736_05285</name>
</gene>
<dbReference type="InterPro" id="IPR015424">
    <property type="entry name" value="PyrdxlP-dep_Trfase"/>
</dbReference>
<dbReference type="CDD" id="cd00609">
    <property type="entry name" value="AAT_like"/>
    <property type="match status" value="1"/>
</dbReference>
<evidence type="ECO:0000313" key="4">
    <source>
        <dbReference type="Proteomes" id="UP001165422"/>
    </source>
</evidence>
<dbReference type="InterPro" id="IPR004839">
    <property type="entry name" value="Aminotransferase_I/II_large"/>
</dbReference>
<comment type="caution">
    <text evidence="3">The sequence shown here is derived from an EMBL/GenBank/DDBJ whole genome shotgun (WGS) entry which is preliminary data.</text>
</comment>
<dbReference type="RefSeq" id="WP_179978495.1">
    <property type="nucleotide sequence ID" value="NZ_JAJJPB010000004.1"/>
</dbReference>
<organism evidence="3 4">
    <name type="scientific">Clostridium aromativorans</name>
    <dbReference type="NCBI Taxonomy" id="2836848"/>
    <lineage>
        <taxon>Bacteria</taxon>
        <taxon>Bacillati</taxon>
        <taxon>Bacillota</taxon>
        <taxon>Clostridia</taxon>
        <taxon>Eubacteriales</taxon>
        <taxon>Clostridiaceae</taxon>
        <taxon>Clostridium</taxon>
    </lineage>
</organism>
<dbReference type="GO" id="GO:0008483">
    <property type="term" value="F:transaminase activity"/>
    <property type="evidence" value="ECO:0007669"/>
    <property type="project" value="UniProtKB-KW"/>
</dbReference>
<keyword evidence="1 3" id="KW-0808">Transferase</keyword>
<dbReference type="InterPro" id="IPR015421">
    <property type="entry name" value="PyrdxlP-dep_Trfase_major"/>
</dbReference>
<proteinExistence type="inferred from homology"/>
<evidence type="ECO:0000256" key="1">
    <source>
        <dbReference type="RuleBase" id="RU000481"/>
    </source>
</evidence>
<keyword evidence="4" id="KW-1185">Reference proteome</keyword>
<dbReference type="Gene3D" id="3.40.640.10">
    <property type="entry name" value="Type I PLP-dependent aspartate aminotransferase-like (Major domain)"/>
    <property type="match status" value="1"/>
</dbReference>
<dbReference type="InterPro" id="IPR015422">
    <property type="entry name" value="PyrdxlP-dep_Trfase_small"/>
</dbReference>
<reference evidence="3" key="1">
    <citation type="submission" date="2021-11" db="EMBL/GenBank/DDBJ databases">
        <authorList>
            <person name="Qingchun L."/>
            <person name="Dong Z."/>
            <person name="Zongwei Q."/>
            <person name="Jia Z."/>
            <person name="Duotao L."/>
        </authorList>
    </citation>
    <scope>NUCLEOTIDE SEQUENCE</scope>
    <source>
        <strain evidence="3">WLY-B-L2</strain>
    </source>
</reference>
<comment type="similarity">
    <text evidence="1">Belongs to the class-I pyridoxal-phosphate-dependent aminotransferase family.</text>
</comment>
<dbReference type="PANTHER" id="PTHR42691">
    <property type="entry name" value="ASPARTATE AMINOTRANSFERASE YHDR-RELATED"/>
    <property type="match status" value="1"/>
</dbReference>